<feature type="region of interest" description="Disordered" evidence="1">
    <location>
        <begin position="101"/>
        <end position="190"/>
    </location>
</feature>
<gene>
    <name evidence="2" type="ORF">STAS_24825</name>
</gene>
<feature type="compositionally biased region" description="Polar residues" evidence="1">
    <location>
        <begin position="170"/>
        <end position="182"/>
    </location>
</feature>
<evidence type="ECO:0000313" key="3">
    <source>
        <dbReference type="Proteomes" id="UP000325081"/>
    </source>
</evidence>
<feature type="region of interest" description="Disordered" evidence="1">
    <location>
        <begin position="34"/>
        <end position="60"/>
    </location>
</feature>
<dbReference type="AlphaFoldDB" id="A0A5A7QQU3"/>
<comment type="caution">
    <text evidence="2">The sequence shown here is derived from an EMBL/GenBank/DDBJ whole genome shotgun (WGS) entry which is preliminary data.</text>
</comment>
<organism evidence="2 3">
    <name type="scientific">Striga asiatica</name>
    <name type="common">Asiatic witchweed</name>
    <name type="synonym">Buchnera asiatica</name>
    <dbReference type="NCBI Taxonomy" id="4170"/>
    <lineage>
        <taxon>Eukaryota</taxon>
        <taxon>Viridiplantae</taxon>
        <taxon>Streptophyta</taxon>
        <taxon>Embryophyta</taxon>
        <taxon>Tracheophyta</taxon>
        <taxon>Spermatophyta</taxon>
        <taxon>Magnoliopsida</taxon>
        <taxon>eudicotyledons</taxon>
        <taxon>Gunneridae</taxon>
        <taxon>Pentapetalae</taxon>
        <taxon>asterids</taxon>
        <taxon>lamiids</taxon>
        <taxon>Lamiales</taxon>
        <taxon>Orobanchaceae</taxon>
        <taxon>Buchnereae</taxon>
        <taxon>Striga</taxon>
    </lineage>
</organism>
<reference evidence="3" key="1">
    <citation type="journal article" date="2019" name="Curr. Biol.">
        <title>Genome Sequence of Striga asiatica Provides Insight into the Evolution of Plant Parasitism.</title>
        <authorList>
            <person name="Yoshida S."/>
            <person name="Kim S."/>
            <person name="Wafula E.K."/>
            <person name="Tanskanen J."/>
            <person name="Kim Y.M."/>
            <person name="Honaas L."/>
            <person name="Yang Z."/>
            <person name="Spallek T."/>
            <person name="Conn C.E."/>
            <person name="Ichihashi Y."/>
            <person name="Cheong K."/>
            <person name="Cui S."/>
            <person name="Der J.P."/>
            <person name="Gundlach H."/>
            <person name="Jiao Y."/>
            <person name="Hori C."/>
            <person name="Ishida J.K."/>
            <person name="Kasahara H."/>
            <person name="Kiba T."/>
            <person name="Kim M.S."/>
            <person name="Koo N."/>
            <person name="Laohavisit A."/>
            <person name="Lee Y.H."/>
            <person name="Lumba S."/>
            <person name="McCourt P."/>
            <person name="Mortimer J.C."/>
            <person name="Mutuku J.M."/>
            <person name="Nomura T."/>
            <person name="Sasaki-Sekimoto Y."/>
            <person name="Seto Y."/>
            <person name="Wang Y."/>
            <person name="Wakatake T."/>
            <person name="Sakakibara H."/>
            <person name="Demura T."/>
            <person name="Yamaguchi S."/>
            <person name="Yoneyama K."/>
            <person name="Manabe R.I."/>
            <person name="Nelson D.C."/>
            <person name="Schulman A.H."/>
            <person name="Timko M.P."/>
            <person name="dePamphilis C.W."/>
            <person name="Choi D."/>
            <person name="Shirasu K."/>
        </authorList>
    </citation>
    <scope>NUCLEOTIDE SEQUENCE [LARGE SCALE GENOMIC DNA]</scope>
    <source>
        <strain evidence="3">cv. UVA1</strain>
    </source>
</reference>
<proteinExistence type="predicted"/>
<feature type="compositionally biased region" description="Low complexity" evidence="1">
    <location>
        <begin position="101"/>
        <end position="115"/>
    </location>
</feature>
<evidence type="ECO:0000313" key="2">
    <source>
        <dbReference type="EMBL" id="GER47713.1"/>
    </source>
</evidence>
<feature type="compositionally biased region" description="Basic and acidic residues" evidence="1">
    <location>
        <begin position="138"/>
        <end position="149"/>
    </location>
</feature>
<dbReference type="Proteomes" id="UP000325081">
    <property type="component" value="Unassembled WGS sequence"/>
</dbReference>
<accession>A0A5A7QQU3</accession>
<dbReference type="EMBL" id="BKCP01008037">
    <property type="protein sequence ID" value="GER47713.1"/>
    <property type="molecule type" value="Genomic_DNA"/>
</dbReference>
<protein>
    <submittedName>
        <fullName evidence="2">DNA polymerase IV 2</fullName>
    </submittedName>
</protein>
<sequence length="190" mass="21562">MAQSTKTKRIAPQYEYMIASSKLTDFTRECNTLPHDFRPRDGGSYYAAKPKPNANVPNLPVRRKQKEITLSKYGLSRSPKDGSSREALKKHGSDFECFLTSEGAGSTSTGASFAEKSSSVPKDQGIDRLQYQYHTNRNRHEYMNKERQKTQSRASQKRQCRRQWIAVDPGSSSLPNSSLFRNSRSEDENS</sequence>
<keyword evidence="3" id="KW-1185">Reference proteome</keyword>
<name>A0A5A7QQU3_STRAF</name>
<evidence type="ECO:0000256" key="1">
    <source>
        <dbReference type="SAM" id="MobiDB-lite"/>
    </source>
</evidence>